<reference evidence="2 3" key="1">
    <citation type="submission" date="2015-10" db="EMBL/GenBank/DDBJ databases">
        <title>Genome analyses suggest a sexual origin of heterokaryosis in a supposedly ancient asexual fungus.</title>
        <authorList>
            <person name="Ropars J."/>
            <person name="Sedzielewska K."/>
            <person name="Noel J."/>
            <person name="Charron P."/>
            <person name="Farinelli L."/>
            <person name="Marton T."/>
            <person name="Kruger M."/>
            <person name="Pelin A."/>
            <person name="Brachmann A."/>
            <person name="Corradi N."/>
        </authorList>
    </citation>
    <scope>NUCLEOTIDE SEQUENCE [LARGE SCALE GENOMIC DNA]</scope>
    <source>
        <strain evidence="2 3">A4</strain>
    </source>
</reference>
<keyword evidence="3" id="KW-1185">Reference proteome</keyword>
<accession>A0A2I1HHK1</accession>
<feature type="region of interest" description="Disordered" evidence="1">
    <location>
        <begin position="474"/>
        <end position="514"/>
    </location>
</feature>
<dbReference type="VEuPathDB" id="FungiDB:RhiirA1_456201"/>
<dbReference type="VEuPathDB" id="FungiDB:FUN_004224"/>
<dbReference type="Proteomes" id="UP000234323">
    <property type="component" value="Unassembled WGS sequence"/>
</dbReference>
<organism evidence="2 3">
    <name type="scientific">Rhizophagus irregularis</name>
    <dbReference type="NCBI Taxonomy" id="588596"/>
    <lineage>
        <taxon>Eukaryota</taxon>
        <taxon>Fungi</taxon>
        <taxon>Fungi incertae sedis</taxon>
        <taxon>Mucoromycota</taxon>
        <taxon>Glomeromycotina</taxon>
        <taxon>Glomeromycetes</taxon>
        <taxon>Glomerales</taxon>
        <taxon>Glomeraceae</taxon>
        <taxon>Rhizophagus</taxon>
    </lineage>
</organism>
<evidence type="ECO:0000256" key="1">
    <source>
        <dbReference type="SAM" id="MobiDB-lite"/>
    </source>
</evidence>
<evidence type="ECO:0000313" key="2">
    <source>
        <dbReference type="EMBL" id="PKY58348.1"/>
    </source>
</evidence>
<protein>
    <submittedName>
        <fullName evidence="2">Uncharacterized protein</fullName>
    </submittedName>
</protein>
<feature type="region of interest" description="Disordered" evidence="1">
    <location>
        <begin position="1"/>
        <end position="22"/>
    </location>
</feature>
<dbReference type="EMBL" id="LLXI01002969">
    <property type="protein sequence ID" value="PKY58348.1"/>
    <property type="molecule type" value="Genomic_DNA"/>
</dbReference>
<comment type="caution">
    <text evidence="2">The sequence shown here is derived from an EMBL/GenBank/DDBJ whole genome shotgun (WGS) entry which is preliminary data.</text>
</comment>
<dbReference type="VEuPathDB" id="FungiDB:RhiirFUN_003571"/>
<gene>
    <name evidence="2" type="ORF">RhiirA4_480191</name>
</gene>
<dbReference type="AlphaFoldDB" id="A0A2I1HHK1"/>
<sequence length="514" mass="60541">METSQKDLCTENNTPTGPPKGSKAIVRLYHPCHTYAYSFTTKKLNPYEISDTRGSGTLYNTKKARYFLMELDREADLLLTKKSFFNIYTNDIDMTNDHHRIFNSSSKKINLNYLIVAIKNRLSSESTKNRQTKTFIRFSAGTHVIFLGFYLPCGKNYNFNVGSYCNQPAAFVLSQNRWKCHKHLDLRDLDMLNIQTDSKIYKNISVSHAILNKVHSNHNNEKEVHSTCLGVKYDVTIRRYNEWRGKTNPHLKKIMEPIKGHTKKGIPSNKTYYKEYKNLKFDIVRTPQQIKRWNRLTNSIVKTETKTYGDKPFLIKEDNNRGQYMVFKKIQHLVVRPDLNLYTKDEDEKKFDALIRKRAKNWLRRVKKRNKLKKKLPPLPANFTGDARTYYLNTYNINLFVYKIRRHFDVSDLPHYSHGYLKAKRLYNLYSIRKSRLPEIKHLPQPSTLMNTKHRYEILDKHLNIVNDDNTYFDRITPPPERKKHNSTVLYGPLGRPIKQTRKRTAPPTPGPES</sequence>
<name>A0A2I1HHK1_9GLOM</name>
<proteinExistence type="predicted"/>
<evidence type="ECO:0000313" key="3">
    <source>
        <dbReference type="Proteomes" id="UP000234323"/>
    </source>
</evidence>